<feature type="transmembrane region" description="Helical" evidence="1">
    <location>
        <begin position="34"/>
        <end position="56"/>
    </location>
</feature>
<protein>
    <submittedName>
        <fullName evidence="2">Unannotated protein</fullName>
    </submittedName>
</protein>
<reference evidence="2" key="1">
    <citation type="submission" date="2020-05" db="EMBL/GenBank/DDBJ databases">
        <authorList>
            <person name="Chiriac C."/>
            <person name="Salcher M."/>
            <person name="Ghai R."/>
            <person name="Kavagutti S V."/>
        </authorList>
    </citation>
    <scope>NUCLEOTIDE SEQUENCE</scope>
</reference>
<gene>
    <name evidence="2" type="ORF">UFOPK1684_01384</name>
</gene>
<dbReference type="EMBL" id="CAEZTM010000093">
    <property type="protein sequence ID" value="CAB4580727.1"/>
    <property type="molecule type" value="Genomic_DNA"/>
</dbReference>
<accession>A0A6J6EXP0</accession>
<keyword evidence="1" id="KW-0472">Membrane</keyword>
<name>A0A6J6EXP0_9ZZZZ</name>
<keyword evidence="1" id="KW-1133">Transmembrane helix</keyword>
<organism evidence="2">
    <name type="scientific">freshwater metagenome</name>
    <dbReference type="NCBI Taxonomy" id="449393"/>
    <lineage>
        <taxon>unclassified sequences</taxon>
        <taxon>metagenomes</taxon>
        <taxon>ecological metagenomes</taxon>
    </lineage>
</organism>
<proteinExistence type="predicted"/>
<keyword evidence="1" id="KW-0812">Transmembrane</keyword>
<sequence length="68" mass="7536">MEELDQADYLTQKLRALEPKAYDVQLKRSKATGFAWGVFWTLVVLSGAVAGLHYLAPETLEVLLAVLS</sequence>
<evidence type="ECO:0000256" key="1">
    <source>
        <dbReference type="SAM" id="Phobius"/>
    </source>
</evidence>
<evidence type="ECO:0000313" key="2">
    <source>
        <dbReference type="EMBL" id="CAB4580727.1"/>
    </source>
</evidence>
<dbReference type="AlphaFoldDB" id="A0A6J6EXP0"/>